<reference evidence="2" key="1">
    <citation type="submission" date="2023-10" db="EMBL/GenBank/DDBJ databases">
        <authorList>
            <person name="Chen Y."/>
            <person name="Shah S."/>
            <person name="Dougan E. K."/>
            <person name="Thang M."/>
            <person name="Chan C."/>
        </authorList>
    </citation>
    <scope>NUCLEOTIDE SEQUENCE [LARGE SCALE GENOMIC DNA]</scope>
</reference>
<organism evidence="2 3">
    <name type="scientific">Prorocentrum cordatum</name>
    <dbReference type="NCBI Taxonomy" id="2364126"/>
    <lineage>
        <taxon>Eukaryota</taxon>
        <taxon>Sar</taxon>
        <taxon>Alveolata</taxon>
        <taxon>Dinophyceae</taxon>
        <taxon>Prorocentrales</taxon>
        <taxon>Prorocentraceae</taxon>
        <taxon>Prorocentrum</taxon>
    </lineage>
</organism>
<evidence type="ECO:0000313" key="3">
    <source>
        <dbReference type="Proteomes" id="UP001189429"/>
    </source>
</evidence>
<dbReference type="Proteomes" id="UP001189429">
    <property type="component" value="Unassembled WGS sequence"/>
</dbReference>
<evidence type="ECO:0000256" key="1">
    <source>
        <dbReference type="SAM" id="MobiDB-lite"/>
    </source>
</evidence>
<protein>
    <submittedName>
        <fullName evidence="2">Uncharacterized protein</fullName>
    </submittedName>
</protein>
<sequence length="152" mass="16193">MRSSPIGPQQAAGEPSTACGAAYAGLHWGGGRGMDGVGRGHRGESGRRSARDSDLSSRPPLAHLAPRMLTFPASRLPVAAPWGQFPTQLMMQGKSDGAHATVKHLSAHIFEVICERATGRISSTRRALRRAAIPRFSEENMRSVRVPEADGA</sequence>
<dbReference type="EMBL" id="CAUYUJ010000825">
    <property type="protein sequence ID" value="CAK0792741.1"/>
    <property type="molecule type" value="Genomic_DNA"/>
</dbReference>
<keyword evidence="3" id="KW-1185">Reference proteome</keyword>
<accession>A0ABN9PQR7</accession>
<name>A0ABN9PQR7_9DINO</name>
<proteinExistence type="predicted"/>
<feature type="compositionally biased region" description="Basic and acidic residues" evidence="1">
    <location>
        <begin position="41"/>
        <end position="55"/>
    </location>
</feature>
<feature type="region of interest" description="Disordered" evidence="1">
    <location>
        <begin position="32"/>
        <end position="60"/>
    </location>
</feature>
<evidence type="ECO:0000313" key="2">
    <source>
        <dbReference type="EMBL" id="CAK0792741.1"/>
    </source>
</evidence>
<comment type="caution">
    <text evidence="2">The sequence shown here is derived from an EMBL/GenBank/DDBJ whole genome shotgun (WGS) entry which is preliminary data.</text>
</comment>
<gene>
    <name evidence="2" type="ORF">PCOR1329_LOCUS3230</name>
</gene>